<feature type="signal peptide" evidence="1">
    <location>
        <begin position="1"/>
        <end position="24"/>
    </location>
</feature>
<evidence type="ECO:0000256" key="1">
    <source>
        <dbReference type="SAM" id="SignalP"/>
    </source>
</evidence>
<feature type="chain" id="PRO_5032396532" description="Glycoside hydrolase family 5 domain-containing protein" evidence="1">
    <location>
        <begin position="25"/>
        <end position="789"/>
    </location>
</feature>
<name>A0A849SL76_UNCEI</name>
<comment type="caution">
    <text evidence="2">The sequence shown here is derived from an EMBL/GenBank/DDBJ whole genome shotgun (WGS) entry which is preliminary data.</text>
</comment>
<proteinExistence type="predicted"/>
<organism evidence="2 3">
    <name type="scientific">Eiseniibacteriota bacterium</name>
    <dbReference type="NCBI Taxonomy" id="2212470"/>
    <lineage>
        <taxon>Bacteria</taxon>
        <taxon>Candidatus Eiseniibacteriota</taxon>
    </lineage>
</organism>
<dbReference type="InterPro" id="IPR017853">
    <property type="entry name" value="GH"/>
</dbReference>
<dbReference type="InterPro" id="IPR055151">
    <property type="entry name" value="GH113"/>
</dbReference>
<protein>
    <recommendedName>
        <fullName evidence="4">Glycoside hydrolase family 5 domain-containing protein</fullName>
    </recommendedName>
</protein>
<reference evidence="2 3" key="1">
    <citation type="submission" date="2020-04" db="EMBL/GenBank/DDBJ databases">
        <title>Metagenomic profiling of ammonia- and methane-oxidizing microorganisms in a Dutch drinking water treatment plant.</title>
        <authorList>
            <person name="Poghosyan L."/>
            <person name="Leucker S."/>
        </authorList>
    </citation>
    <scope>NUCLEOTIDE SEQUENCE [LARGE SCALE GENOMIC DNA]</scope>
    <source>
        <strain evidence="2">S-RSF-IL-03</strain>
    </source>
</reference>
<dbReference type="CDD" id="cd19608">
    <property type="entry name" value="GH113_mannanase-like"/>
    <property type="match status" value="1"/>
</dbReference>
<evidence type="ECO:0000313" key="3">
    <source>
        <dbReference type="Proteomes" id="UP000580839"/>
    </source>
</evidence>
<dbReference type="Pfam" id="PF22612">
    <property type="entry name" value="GH113"/>
    <property type="match status" value="1"/>
</dbReference>
<gene>
    <name evidence="2" type="ORF">HOP12_04095</name>
</gene>
<dbReference type="AlphaFoldDB" id="A0A849SL76"/>
<dbReference type="EMBL" id="JABFRW010000042">
    <property type="protein sequence ID" value="NOT33334.1"/>
    <property type="molecule type" value="Genomic_DNA"/>
</dbReference>
<dbReference type="Proteomes" id="UP000580839">
    <property type="component" value="Unassembled WGS sequence"/>
</dbReference>
<evidence type="ECO:0000313" key="2">
    <source>
        <dbReference type="EMBL" id="NOT33334.1"/>
    </source>
</evidence>
<keyword evidence="1" id="KW-0732">Signal</keyword>
<sequence length="789" mass="86149">MTCGRLGLAVCLVAILMAPGFGRAADTVAPLQPPRLSRDAMEALLGGDAAFRFVYGTADPSAAPALRRRALRIASRLFGSDSTRVISDLEATREDLAAHSVFLIGGPRENRWTARLAPALPVVFEAVGFCFQGRSYREPRDVLHLVYPNPLAPARFLLLLAGNSAEAVGDGGGPLFGDEDWRIHRDRELLRSGRFAHTPRPWTYSASLDRDLLSERQQFARSLKRYEGREVTVRSAGDATRATRALASAEALLARLDAAGFGAAAERPVVLTLYSSLEHKGLLTRDTRPEHVERAGVAHAALPASRTSDDLESVASARLAARGARLDSRFFRAGGIWWARRFEGEPLAQSVSRLYHGRVWPRAFDAARVSKRWRSPLILEPARAVLLGALLEVAGRRAPLAWNAWLASPAPGTLDSLARRAGVSAVALEKRYAAISDSLARSGVAAMRREGPRPWRAADGFQRGACLAHRVSLEQGYASRACAEELGRLRGLGVDWISLTPFGFLPGTGSPEIWPSADARPDGENDESLVECAARARALGLKVWLTPHLWTRGWVGELALSNGDWARFFEGYREFLLHYAILAQRERLEGLVVGHELASSSSAFPDRWRGLIADARRIYTGTLSYGANWGDEVRTLPFWDAVDVIGVSFYEPLVASPTRDPNTLREGARKALARLREVARASGRPVLLLEAGYPSLPNAAVKPWEEGPGPPDLETQRACYEALVDALDSETWVAGVYVWKWFSSARASGAGDPSFSPRGKPAERVIARAFAAWQGRPVSVPRPNAPRSR</sequence>
<evidence type="ECO:0008006" key="4">
    <source>
        <dbReference type="Google" id="ProtNLM"/>
    </source>
</evidence>
<accession>A0A849SL76</accession>
<dbReference type="SUPFAM" id="SSF51445">
    <property type="entry name" value="(Trans)glycosidases"/>
    <property type="match status" value="1"/>
</dbReference>
<dbReference type="Gene3D" id="3.20.20.80">
    <property type="entry name" value="Glycosidases"/>
    <property type="match status" value="1"/>
</dbReference>